<accession>A0A9Q8VGI1</accession>
<keyword evidence="1" id="KW-0677">Repeat</keyword>
<dbReference type="KEGG" id="ptkz:JDV02_009631"/>
<dbReference type="OrthoDB" id="626167at2759"/>
<name>A0A9Q8VGI1_9HYPO</name>
<evidence type="ECO:0000256" key="1">
    <source>
        <dbReference type="ARBA" id="ARBA00022737"/>
    </source>
</evidence>
<evidence type="ECO:0000313" key="4">
    <source>
        <dbReference type="Proteomes" id="UP000829364"/>
    </source>
</evidence>
<feature type="domain" description="Nephrocystin 3-like N-terminal" evidence="2">
    <location>
        <begin position="44"/>
        <end position="218"/>
    </location>
</feature>
<evidence type="ECO:0000313" key="3">
    <source>
        <dbReference type="EMBL" id="UNI23837.1"/>
    </source>
</evidence>
<dbReference type="InterPro" id="IPR056884">
    <property type="entry name" value="NPHP3-like_N"/>
</dbReference>
<dbReference type="InterPro" id="IPR011990">
    <property type="entry name" value="TPR-like_helical_dom_sf"/>
</dbReference>
<dbReference type="PANTHER" id="PTHR10039">
    <property type="entry name" value="AMELOGENIN"/>
    <property type="match status" value="1"/>
</dbReference>
<dbReference type="Gene3D" id="1.25.40.10">
    <property type="entry name" value="Tetratricopeptide repeat domain"/>
    <property type="match status" value="2"/>
</dbReference>
<dbReference type="AlphaFoldDB" id="A0A9Q8VGI1"/>
<keyword evidence="4" id="KW-1185">Reference proteome</keyword>
<evidence type="ECO:0000259" key="2">
    <source>
        <dbReference type="Pfam" id="PF24883"/>
    </source>
</evidence>
<protein>
    <recommendedName>
        <fullName evidence="2">Nephrocystin 3-like N-terminal domain-containing protein</fullName>
    </recommendedName>
</protein>
<dbReference type="Gene3D" id="3.40.50.300">
    <property type="entry name" value="P-loop containing nucleotide triphosphate hydrolases"/>
    <property type="match status" value="1"/>
</dbReference>
<dbReference type="Pfam" id="PF13424">
    <property type="entry name" value="TPR_12"/>
    <property type="match status" value="1"/>
</dbReference>
<organism evidence="3 4">
    <name type="scientific">Purpureocillium takamizusanense</name>
    <dbReference type="NCBI Taxonomy" id="2060973"/>
    <lineage>
        <taxon>Eukaryota</taxon>
        <taxon>Fungi</taxon>
        <taxon>Dikarya</taxon>
        <taxon>Ascomycota</taxon>
        <taxon>Pezizomycotina</taxon>
        <taxon>Sordariomycetes</taxon>
        <taxon>Hypocreomycetidae</taxon>
        <taxon>Hypocreales</taxon>
        <taxon>Ophiocordycipitaceae</taxon>
        <taxon>Purpureocillium</taxon>
    </lineage>
</organism>
<dbReference type="EMBL" id="CP086363">
    <property type="protein sequence ID" value="UNI23837.1"/>
    <property type="molecule type" value="Genomic_DNA"/>
</dbReference>
<dbReference type="GeneID" id="72071576"/>
<dbReference type="Proteomes" id="UP000829364">
    <property type="component" value="Chromosome 10"/>
</dbReference>
<dbReference type="Pfam" id="PF13374">
    <property type="entry name" value="TPR_10"/>
    <property type="match status" value="1"/>
</dbReference>
<dbReference type="InterPro" id="IPR027417">
    <property type="entry name" value="P-loop_NTPase"/>
</dbReference>
<gene>
    <name evidence="3" type="ORF">JDV02_009631</name>
</gene>
<proteinExistence type="predicted"/>
<reference evidence="3" key="1">
    <citation type="submission" date="2021-11" db="EMBL/GenBank/DDBJ databases">
        <title>Purpureocillium_takamizusanense_genome.</title>
        <authorList>
            <person name="Nguyen N.-H."/>
        </authorList>
    </citation>
    <scope>NUCLEOTIDE SEQUENCE</scope>
    <source>
        <strain evidence="3">PT3</strain>
    </source>
</reference>
<sequence>MVQLPQRRILPRRISPVFAAVLDDAAPVSIEPHLLDLIHAREPGTCRWPFEDGTVRSWIEGSNDIRNLWVYGNDGAGKAVLAATLAEEMIQRAEAPSDGGEGDAVCFYLCRHDGAGSSDLDVFATLVLQLAVQSGAALKTLKAAVGDEDDAKALQKKMETKTVKELGQLLEDMARHLRKVSVFVVAIDGLEEDAKRSVLELLGTMSQTPGVPLRVALTGPTLSATDGRLCHEGRFHMVLATGMTEDIRKYVRGELARKTARGAPFLKDESVREGIEQDIVNRSHGAWLWAVCELEAQCNLARIGRWKPRPSGGASPDPLPQWAYGPDPEDVRAGLFPCGPYLESVLAEGNPRTLFILNRVLKYVLVSGLWEQARLSVEEMCETLTSLLNHNTCGTWYAENNVPAHRHHPAVTEQDIVQICGPLIRKSHDGTRFDVSHPSVIFFFRFYNPHLPETRDFLSADSPAKLMGQTVDEFGLVGEILEEQGMFDAAEAMHRRVMRCEQSGCGPTHPSTLARVNNLALFLIGQVRLDEAEELLLSVRDAFEAMDPPPTEMVVRDIMCNMYNMLGIVYKRRGELDLSEINYIAALSGWEDIYGPHSLEAARAAKNLGLLYVTMGPEREDETCALWERHVADLEASSSSSGLGAAAAAAAAAANEEEVVAAVYDLALLYKNLGRTGEAVPLMERAVGGYERLRGRADERTLGGLFQLGQLRAAHGEFVVAERLFREVVRGWERAHGREDGRTMEGREMLAMVQRDLYGLGREEG</sequence>
<dbReference type="Pfam" id="PF24883">
    <property type="entry name" value="NPHP3_N"/>
    <property type="match status" value="1"/>
</dbReference>
<dbReference type="RefSeq" id="XP_047847318.1">
    <property type="nucleotide sequence ID" value="XM_047991307.1"/>
</dbReference>
<dbReference type="SUPFAM" id="SSF48452">
    <property type="entry name" value="TPR-like"/>
    <property type="match status" value="1"/>
</dbReference>